<keyword evidence="5" id="KW-1185">Reference proteome</keyword>
<organism evidence="4 5">
    <name type="scientific">Amycolatopsis ultiminotia</name>
    <dbReference type="NCBI Taxonomy" id="543629"/>
    <lineage>
        <taxon>Bacteria</taxon>
        <taxon>Bacillati</taxon>
        <taxon>Actinomycetota</taxon>
        <taxon>Actinomycetes</taxon>
        <taxon>Pseudonocardiales</taxon>
        <taxon>Pseudonocardiaceae</taxon>
        <taxon>Amycolatopsis</taxon>
    </lineage>
</organism>
<keyword evidence="2" id="KW-0663">Pyridoxal phosphate</keyword>
<dbReference type="Gene3D" id="3.40.640.10">
    <property type="entry name" value="Type I PLP-dependent aspartate aminotransferase-like (Major domain)"/>
    <property type="match status" value="1"/>
</dbReference>
<keyword evidence="4" id="KW-0032">Aminotransferase</keyword>
<evidence type="ECO:0000256" key="2">
    <source>
        <dbReference type="ARBA" id="ARBA00022898"/>
    </source>
</evidence>
<sequence>MTEFHDRYGLTAVINARGTFTPLGVSRSTGEVASATAGALSGFFVLEELKDLAARTIAEVTGAESGAVVHCTSAAVTLAVAASMTGVSDSRIAALPDSAGMPGTVVLPAGHAVDYGHPIVQDIRLAGATPDLAGSETACSLADLQERVALPGVACLLLVSSRLARGEDIPIEGAVAMAHRHGVPVIIDGAAQDFRIGQLLGTGAELVLVSGQKYLGSPTAGLVLGRAAPVQAVRAQEKGIGRAMKPSKEAILGVVAALRARQGTDRDEWARQQRDKVARFVERAGGLAGVHAELVPDPTGLPFPRARLGVDPASAGLTATALAKALQTGSPPIWAMTQDQERGNLTFELVPLTGDEIDTILRRLADVLAK</sequence>
<dbReference type="RefSeq" id="WP_344854900.1">
    <property type="nucleotide sequence ID" value="NZ_BAAAZN010000001.1"/>
</dbReference>
<comment type="similarity">
    <text evidence="3">Belongs to the SelA family.</text>
</comment>
<dbReference type="SUPFAM" id="SSF53383">
    <property type="entry name" value="PLP-dependent transferases"/>
    <property type="match status" value="1"/>
</dbReference>
<comment type="caution">
    <text evidence="4">The sequence shown here is derived from an EMBL/GenBank/DDBJ whole genome shotgun (WGS) entry which is preliminary data.</text>
</comment>
<protein>
    <submittedName>
        <fullName evidence="4">Aminotransferase class V-fold PLP-dependent enzyme</fullName>
    </submittedName>
</protein>
<comment type="cofactor">
    <cofactor evidence="1">
        <name>pyridoxal 5'-phosphate</name>
        <dbReference type="ChEBI" id="CHEBI:597326"/>
    </cofactor>
</comment>
<gene>
    <name evidence="4" type="ORF">GCM10022222_05710</name>
</gene>
<dbReference type="PANTHER" id="PTHR32328:SF0">
    <property type="entry name" value="L-SERYL-TRNA(SEC) SELENIUM TRANSFERASE"/>
    <property type="match status" value="1"/>
</dbReference>
<dbReference type="PANTHER" id="PTHR32328">
    <property type="entry name" value="L-SERYL-TRNA(SEC) SELENIUM TRANSFERASE"/>
    <property type="match status" value="1"/>
</dbReference>
<evidence type="ECO:0000313" key="5">
    <source>
        <dbReference type="Proteomes" id="UP001500689"/>
    </source>
</evidence>
<name>A0ABP6UZ16_9PSEU</name>
<dbReference type="Proteomes" id="UP001500689">
    <property type="component" value="Unassembled WGS sequence"/>
</dbReference>
<accession>A0ABP6UZ16</accession>
<reference evidence="5" key="1">
    <citation type="journal article" date="2019" name="Int. J. Syst. Evol. Microbiol.">
        <title>The Global Catalogue of Microorganisms (GCM) 10K type strain sequencing project: providing services to taxonomists for standard genome sequencing and annotation.</title>
        <authorList>
            <consortium name="The Broad Institute Genomics Platform"/>
            <consortium name="The Broad Institute Genome Sequencing Center for Infectious Disease"/>
            <person name="Wu L."/>
            <person name="Ma J."/>
        </authorList>
    </citation>
    <scope>NUCLEOTIDE SEQUENCE [LARGE SCALE GENOMIC DNA]</scope>
    <source>
        <strain evidence="5">JCM 16898</strain>
    </source>
</reference>
<proteinExistence type="inferred from homology"/>
<evidence type="ECO:0000256" key="3">
    <source>
        <dbReference type="ARBA" id="ARBA00044507"/>
    </source>
</evidence>
<evidence type="ECO:0000256" key="1">
    <source>
        <dbReference type="ARBA" id="ARBA00001933"/>
    </source>
</evidence>
<dbReference type="GO" id="GO:0008483">
    <property type="term" value="F:transaminase activity"/>
    <property type="evidence" value="ECO:0007669"/>
    <property type="project" value="UniProtKB-KW"/>
</dbReference>
<keyword evidence="4" id="KW-0808">Transferase</keyword>
<dbReference type="InterPro" id="IPR015421">
    <property type="entry name" value="PyrdxlP-dep_Trfase_major"/>
</dbReference>
<dbReference type="InterPro" id="IPR015424">
    <property type="entry name" value="PyrdxlP-dep_Trfase"/>
</dbReference>
<dbReference type="Pfam" id="PF03841">
    <property type="entry name" value="SelA"/>
    <property type="match status" value="1"/>
</dbReference>
<evidence type="ECO:0000313" key="4">
    <source>
        <dbReference type="EMBL" id="GAA3525658.1"/>
    </source>
</evidence>
<dbReference type="EMBL" id="BAAAZN010000001">
    <property type="protein sequence ID" value="GAA3525658.1"/>
    <property type="molecule type" value="Genomic_DNA"/>
</dbReference>
<dbReference type="InterPro" id="IPR018319">
    <property type="entry name" value="SelA-like"/>
</dbReference>